<dbReference type="OrthoDB" id="10255543at2759"/>
<dbReference type="EMBL" id="RQTK01000413">
    <property type="protein sequence ID" value="RUS80066.1"/>
    <property type="molecule type" value="Genomic_DNA"/>
</dbReference>
<sequence length="117" mass="12672">MKMNSVLVLAGVVLLVHVGLISCTNPGLKIRITKRGLEYVNKASQTLITQQLHTMRIPDSSSRNGKVSFDVTNIRVEGVSIPTAAISLRPDKNGLAVTIGNFGLSVRANYRAARKGW</sequence>
<dbReference type="AlphaFoldDB" id="A0A3S1BBA7"/>
<dbReference type="InterPro" id="IPR032942">
    <property type="entry name" value="BPI/LBP/Plunc"/>
</dbReference>
<dbReference type="Gene3D" id="3.15.10.10">
    <property type="entry name" value="Bactericidal permeability-increasing protein, domain 1"/>
    <property type="match status" value="1"/>
</dbReference>
<reference evidence="2 3" key="1">
    <citation type="submission" date="2019-01" db="EMBL/GenBank/DDBJ databases">
        <title>A draft genome assembly of the solar-powered sea slug Elysia chlorotica.</title>
        <authorList>
            <person name="Cai H."/>
            <person name="Li Q."/>
            <person name="Fang X."/>
            <person name="Li J."/>
            <person name="Curtis N.E."/>
            <person name="Altenburger A."/>
            <person name="Shibata T."/>
            <person name="Feng M."/>
            <person name="Maeda T."/>
            <person name="Schwartz J.A."/>
            <person name="Shigenobu S."/>
            <person name="Lundholm N."/>
            <person name="Nishiyama T."/>
            <person name="Yang H."/>
            <person name="Hasebe M."/>
            <person name="Li S."/>
            <person name="Pierce S.K."/>
            <person name="Wang J."/>
        </authorList>
    </citation>
    <scope>NUCLEOTIDE SEQUENCE [LARGE SCALE GENOMIC DNA]</scope>
    <source>
        <strain evidence="2">EC2010</strain>
        <tissue evidence="2">Whole organism of an adult</tissue>
    </source>
</reference>
<dbReference type="PROSITE" id="PS51257">
    <property type="entry name" value="PROKAR_LIPOPROTEIN"/>
    <property type="match status" value="1"/>
</dbReference>
<evidence type="ECO:0000256" key="1">
    <source>
        <dbReference type="SAM" id="SignalP"/>
    </source>
</evidence>
<evidence type="ECO:0000313" key="3">
    <source>
        <dbReference type="Proteomes" id="UP000271974"/>
    </source>
</evidence>
<evidence type="ECO:0000313" key="2">
    <source>
        <dbReference type="EMBL" id="RUS80066.1"/>
    </source>
</evidence>
<feature type="chain" id="PRO_5018707738" description="Lipid-binding serum glycoprotein N-terminal domain-containing protein" evidence="1">
    <location>
        <begin position="24"/>
        <end position="117"/>
    </location>
</feature>
<gene>
    <name evidence="2" type="ORF">EGW08_012183</name>
</gene>
<name>A0A3S1BBA7_ELYCH</name>
<dbReference type="Proteomes" id="UP000271974">
    <property type="component" value="Unassembled WGS sequence"/>
</dbReference>
<protein>
    <recommendedName>
        <fullName evidence="4">Lipid-binding serum glycoprotein N-terminal domain-containing protein</fullName>
    </recommendedName>
</protein>
<keyword evidence="3" id="KW-1185">Reference proteome</keyword>
<dbReference type="PANTHER" id="PTHR10504">
    <property type="entry name" value="BACTERICIDAL PERMEABILITY-INCREASING BPI PROTEIN-RELATED"/>
    <property type="match status" value="1"/>
</dbReference>
<accession>A0A3S1BBA7</accession>
<dbReference type="PANTHER" id="PTHR10504:SF131">
    <property type="entry name" value="BPI2 DOMAIN-CONTAINING PROTEIN"/>
    <property type="match status" value="1"/>
</dbReference>
<comment type="caution">
    <text evidence="2">The sequence shown here is derived from an EMBL/GenBank/DDBJ whole genome shotgun (WGS) entry which is preliminary data.</text>
</comment>
<dbReference type="SUPFAM" id="SSF55394">
    <property type="entry name" value="Bactericidal permeability-increasing protein, BPI"/>
    <property type="match status" value="1"/>
</dbReference>
<proteinExistence type="predicted"/>
<dbReference type="GO" id="GO:0008289">
    <property type="term" value="F:lipid binding"/>
    <property type="evidence" value="ECO:0007669"/>
    <property type="project" value="InterPro"/>
</dbReference>
<organism evidence="2 3">
    <name type="scientific">Elysia chlorotica</name>
    <name type="common">Eastern emerald elysia</name>
    <name type="synonym">Sea slug</name>
    <dbReference type="NCBI Taxonomy" id="188477"/>
    <lineage>
        <taxon>Eukaryota</taxon>
        <taxon>Metazoa</taxon>
        <taxon>Spiralia</taxon>
        <taxon>Lophotrochozoa</taxon>
        <taxon>Mollusca</taxon>
        <taxon>Gastropoda</taxon>
        <taxon>Heterobranchia</taxon>
        <taxon>Euthyneura</taxon>
        <taxon>Panpulmonata</taxon>
        <taxon>Sacoglossa</taxon>
        <taxon>Placobranchoidea</taxon>
        <taxon>Plakobranchidae</taxon>
        <taxon>Elysia</taxon>
    </lineage>
</organism>
<feature type="signal peptide" evidence="1">
    <location>
        <begin position="1"/>
        <end position="23"/>
    </location>
</feature>
<dbReference type="STRING" id="188477.A0A3S1BBA7"/>
<keyword evidence="1" id="KW-0732">Signal</keyword>
<evidence type="ECO:0008006" key="4">
    <source>
        <dbReference type="Google" id="ProtNLM"/>
    </source>
</evidence>
<dbReference type="GO" id="GO:0005615">
    <property type="term" value="C:extracellular space"/>
    <property type="evidence" value="ECO:0007669"/>
    <property type="project" value="TreeGrafter"/>
</dbReference>
<dbReference type="InterPro" id="IPR017943">
    <property type="entry name" value="Bactericidal_perm-incr_a/b_dom"/>
</dbReference>